<proteinExistence type="inferred from homology"/>
<sequence length="682" mass="72087">MAPGPTLPSISVPPSHTTTHPADDSDPSAADLRQKTLRASSFSPAPPPLIVFEPTSPVDANGTDDHDDPFRFDVASTERLADQPPPLPRNPHDEALLRRSPSPTLHSPSSASFPSSFLSPDAGDLERDNRQRHSSRAGHFLSPLHAMGDGAMDGQALPLPPPPLSPSFPAYGGLSESAAVGAAPAGSPFNFQTQYISTSPVKSNIGLRRGHRYKHSSVSAQHQIFQEPPPRPPPVLPASLPVPTPREAWSSMHRDQRARLAWCACHAAVAVFVFLCAATEGGDSLALTALSHLVFFDVGSAAVCVAVDVLGNFEVWRRSTVRHPFGLRRAEVLAGFAMSIFLVFGGFDLLSHDLKDCFEAAAPSLSLAALAGGGPDLLSSSSSSSLPPHRPADHPHHLDIGSHHSHRHRRYVHPGSVDVAALAAFASTLVSAYGFGNHARIRRALLLLGGGGGGSSSRSSGSVGGAGVGDGAKTSVSVSDTWFHALPRALTASVLGASPFHVLTVAVSLVLLMLPLLLVAVPPWLDRLLCLTIAVSMLLLGTRLAVAQGRMLLLSYAGRDRGYEQQQQQQLTVGASSAGTMQHASSVASILDAIAAEPQVARVEDAQFWQVHYGLCLANLRVRMVRSSSSSTGGGNGPSDDDAARRQLRTRIARLIQNRLGEGYGRGTSLRWEVTVQTSMDG</sequence>
<dbReference type="GO" id="GO:0005794">
    <property type="term" value="C:Golgi apparatus"/>
    <property type="evidence" value="ECO:0007669"/>
    <property type="project" value="TreeGrafter"/>
</dbReference>
<feature type="transmembrane region" description="Helical" evidence="6">
    <location>
        <begin position="494"/>
        <end position="518"/>
    </location>
</feature>
<feature type="region of interest" description="Disordered" evidence="7">
    <location>
        <begin position="1"/>
        <end position="135"/>
    </location>
</feature>
<reference evidence="9 10" key="1">
    <citation type="journal article" date="2016" name="Genome Biol. Evol.">
        <title>Divergent and convergent evolution of fungal pathogenicity.</title>
        <authorList>
            <person name="Shang Y."/>
            <person name="Xiao G."/>
            <person name="Zheng P."/>
            <person name="Cen K."/>
            <person name="Zhan S."/>
            <person name="Wang C."/>
        </authorList>
    </citation>
    <scope>NUCLEOTIDE SEQUENCE [LARGE SCALE GENOMIC DNA]</scope>
    <source>
        <strain evidence="9 10">RCEF 264</strain>
    </source>
</reference>
<feature type="region of interest" description="Disordered" evidence="7">
    <location>
        <begin position="379"/>
        <end position="405"/>
    </location>
</feature>
<accession>A0A167PS46</accession>
<dbReference type="Gene3D" id="1.20.1510.10">
    <property type="entry name" value="Cation efflux protein transmembrane domain"/>
    <property type="match status" value="1"/>
</dbReference>
<feature type="compositionally biased region" description="Low complexity" evidence="7">
    <location>
        <begin position="107"/>
        <end position="120"/>
    </location>
</feature>
<organism evidence="9 10">
    <name type="scientific">Niveomyces insectorum RCEF 264</name>
    <dbReference type="NCBI Taxonomy" id="1081102"/>
    <lineage>
        <taxon>Eukaryota</taxon>
        <taxon>Fungi</taxon>
        <taxon>Dikarya</taxon>
        <taxon>Ascomycota</taxon>
        <taxon>Pezizomycotina</taxon>
        <taxon>Sordariomycetes</taxon>
        <taxon>Hypocreomycetidae</taxon>
        <taxon>Hypocreales</taxon>
        <taxon>Cordycipitaceae</taxon>
        <taxon>Niveomyces</taxon>
    </lineage>
</organism>
<dbReference type="InterPro" id="IPR058533">
    <property type="entry name" value="Cation_efflux_TM"/>
</dbReference>
<dbReference type="InterPro" id="IPR027469">
    <property type="entry name" value="Cation_efflux_TMD_sf"/>
</dbReference>
<dbReference type="GO" id="GO:0006882">
    <property type="term" value="P:intracellular zinc ion homeostasis"/>
    <property type="evidence" value="ECO:0007669"/>
    <property type="project" value="InterPro"/>
</dbReference>
<evidence type="ECO:0000256" key="4">
    <source>
        <dbReference type="ARBA" id="ARBA00022989"/>
    </source>
</evidence>
<keyword evidence="6" id="KW-0406">Ion transport</keyword>
<keyword evidence="6" id="KW-0256">Endoplasmic reticulum</keyword>
<dbReference type="PANTHER" id="PTHR45755">
    <property type="match status" value="1"/>
</dbReference>
<keyword evidence="3 6" id="KW-0812">Transmembrane</keyword>
<keyword evidence="4 6" id="KW-1133">Transmembrane helix</keyword>
<dbReference type="GO" id="GO:1904257">
    <property type="term" value="P:zinc ion import into Golgi lumen"/>
    <property type="evidence" value="ECO:0007669"/>
    <property type="project" value="TreeGrafter"/>
</dbReference>
<feature type="compositionally biased region" description="Polar residues" evidence="7">
    <location>
        <begin position="8"/>
        <end position="20"/>
    </location>
</feature>
<evidence type="ECO:0000256" key="6">
    <source>
        <dbReference type="RuleBase" id="RU369017"/>
    </source>
</evidence>
<name>A0A167PS46_9HYPO</name>
<dbReference type="GO" id="GO:0005385">
    <property type="term" value="F:zinc ion transmembrane transporter activity"/>
    <property type="evidence" value="ECO:0007669"/>
    <property type="project" value="UniProtKB-UniRule"/>
</dbReference>
<evidence type="ECO:0000256" key="3">
    <source>
        <dbReference type="ARBA" id="ARBA00022692"/>
    </source>
</evidence>
<keyword evidence="5 6" id="KW-0472">Membrane</keyword>
<comment type="function">
    <text evidence="6">Functions as a zinc transporter.</text>
</comment>
<feature type="transmembrane region" description="Helical" evidence="6">
    <location>
        <begin position="290"/>
        <end position="311"/>
    </location>
</feature>
<dbReference type="Pfam" id="PF01545">
    <property type="entry name" value="Cation_efflux"/>
    <property type="match status" value="1"/>
</dbReference>
<evidence type="ECO:0000256" key="1">
    <source>
        <dbReference type="ARBA" id="ARBA00004141"/>
    </source>
</evidence>
<dbReference type="InterPro" id="IPR045316">
    <property type="entry name" value="Msc2-like"/>
</dbReference>
<feature type="transmembrane region" description="Helical" evidence="6">
    <location>
        <begin position="260"/>
        <end position="278"/>
    </location>
</feature>
<comment type="caution">
    <text evidence="9">The sequence shown here is derived from an EMBL/GenBank/DDBJ whole genome shotgun (WGS) entry which is preliminary data.</text>
</comment>
<keyword evidence="10" id="KW-1185">Reference proteome</keyword>
<evidence type="ECO:0000256" key="7">
    <source>
        <dbReference type="SAM" id="MobiDB-lite"/>
    </source>
</evidence>
<dbReference type="STRING" id="1081102.A0A167PS46"/>
<dbReference type="OrthoDB" id="5382797at2759"/>
<comment type="caution">
    <text evidence="6">Lacks conserved residue(s) required for the propagation of feature annotation.</text>
</comment>
<feature type="compositionally biased region" description="Basic and acidic residues" evidence="7">
    <location>
        <begin position="390"/>
        <end position="402"/>
    </location>
</feature>
<dbReference type="GO" id="GO:0031410">
    <property type="term" value="C:cytoplasmic vesicle"/>
    <property type="evidence" value="ECO:0007669"/>
    <property type="project" value="TreeGrafter"/>
</dbReference>
<dbReference type="EMBL" id="AZHD01000015">
    <property type="protein sequence ID" value="OAA56964.1"/>
    <property type="molecule type" value="Genomic_DNA"/>
</dbReference>
<protein>
    <recommendedName>
        <fullName evidence="6">Zinc transporter</fullName>
    </recommendedName>
</protein>
<comment type="subcellular location">
    <subcellularLocation>
        <location evidence="6">Endoplasmic reticulum membrane</location>
        <topology evidence="6">Multi-pass membrane protein</topology>
    </subcellularLocation>
    <subcellularLocation>
        <location evidence="1">Membrane</location>
        <topology evidence="1">Multi-pass membrane protein</topology>
    </subcellularLocation>
</comment>
<gene>
    <name evidence="9" type="ORF">SPI_07345</name>
</gene>
<dbReference type="Proteomes" id="UP000076874">
    <property type="component" value="Unassembled WGS sequence"/>
</dbReference>
<keyword evidence="2 6" id="KW-0813">Transport</keyword>
<evidence type="ECO:0000313" key="9">
    <source>
        <dbReference type="EMBL" id="OAA56964.1"/>
    </source>
</evidence>
<evidence type="ECO:0000256" key="5">
    <source>
        <dbReference type="ARBA" id="ARBA00023136"/>
    </source>
</evidence>
<feature type="domain" description="Cation efflux protein transmembrane" evidence="8">
    <location>
        <begin position="277"/>
        <end position="365"/>
    </location>
</feature>
<dbReference type="PANTHER" id="PTHR45755:SF5">
    <property type="entry name" value="ZINC TRANSPORTER"/>
    <property type="match status" value="1"/>
</dbReference>
<evidence type="ECO:0000256" key="2">
    <source>
        <dbReference type="ARBA" id="ARBA00022448"/>
    </source>
</evidence>
<evidence type="ECO:0000259" key="8">
    <source>
        <dbReference type="Pfam" id="PF01545"/>
    </source>
</evidence>
<dbReference type="AlphaFoldDB" id="A0A167PS46"/>
<comment type="similarity">
    <text evidence="6">Belongs to the cation diffusion facilitator (CDF) transporter (TC 2.A.4) family. SLC30A subfamily.</text>
</comment>
<feature type="transmembrane region" description="Helical" evidence="6">
    <location>
        <begin position="524"/>
        <end position="546"/>
    </location>
</feature>
<evidence type="ECO:0000313" key="10">
    <source>
        <dbReference type="Proteomes" id="UP000076874"/>
    </source>
</evidence>
<feature type="transmembrane region" description="Helical" evidence="6">
    <location>
        <begin position="332"/>
        <end position="350"/>
    </location>
</feature>
<dbReference type="GO" id="GO:0005789">
    <property type="term" value="C:endoplasmic reticulum membrane"/>
    <property type="evidence" value="ECO:0007669"/>
    <property type="project" value="UniProtKB-SubCell"/>
</dbReference>